<evidence type="ECO:0000313" key="3">
    <source>
        <dbReference type="WBParaSite" id="ASIM_0000296901-mRNA-1"/>
    </source>
</evidence>
<sequence length="76" mass="8743">MHHSFNSFDSAKVYRLPKVLGEEHQVVAMPQLAASQPRVFKLPKTPDSVDRFYLNGQTSNGRVENHREQLAFDDQM</sequence>
<organism evidence="3">
    <name type="scientific">Anisakis simplex</name>
    <name type="common">Herring worm</name>
    <dbReference type="NCBI Taxonomy" id="6269"/>
    <lineage>
        <taxon>Eukaryota</taxon>
        <taxon>Metazoa</taxon>
        <taxon>Ecdysozoa</taxon>
        <taxon>Nematoda</taxon>
        <taxon>Chromadorea</taxon>
        <taxon>Rhabditida</taxon>
        <taxon>Spirurina</taxon>
        <taxon>Ascaridomorpha</taxon>
        <taxon>Ascaridoidea</taxon>
        <taxon>Anisakidae</taxon>
        <taxon>Anisakis</taxon>
        <taxon>Anisakis simplex complex</taxon>
    </lineage>
</organism>
<protein>
    <submittedName>
        <fullName evidence="3">Lipoprotein</fullName>
    </submittedName>
</protein>
<dbReference type="Proteomes" id="UP000267096">
    <property type="component" value="Unassembled WGS sequence"/>
</dbReference>
<dbReference type="EMBL" id="UYRR01004019">
    <property type="protein sequence ID" value="VDK20674.1"/>
    <property type="molecule type" value="Genomic_DNA"/>
</dbReference>
<evidence type="ECO:0000313" key="1">
    <source>
        <dbReference type="EMBL" id="VDK20674.1"/>
    </source>
</evidence>
<reference evidence="1 2" key="2">
    <citation type="submission" date="2018-11" db="EMBL/GenBank/DDBJ databases">
        <authorList>
            <consortium name="Pathogen Informatics"/>
        </authorList>
    </citation>
    <scope>NUCLEOTIDE SEQUENCE [LARGE SCALE GENOMIC DNA]</scope>
</reference>
<dbReference type="AlphaFoldDB" id="A0A0M3J5Y5"/>
<name>A0A0M3J5Y5_ANISI</name>
<proteinExistence type="predicted"/>
<keyword evidence="2" id="KW-1185">Reference proteome</keyword>
<dbReference type="WBParaSite" id="ASIM_0000296901-mRNA-1">
    <property type="protein sequence ID" value="ASIM_0000296901-mRNA-1"/>
    <property type="gene ID" value="ASIM_0000296901"/>
</dbReference>
<gene>
    <name evidence="1" type="ORF">ASIM_LOCUS2818</name>
</gene>
<evidence type="ECO:0000313" key="2">
    <source>
        <dbReference type="Proteomes" id="UP000267096"/>
    </source>
</evidence>
<reference evidence="3" key="1">
    <citation type="submission" date="2017-02" db="UniProtKB">
        <authorList>
            <consortium name="WormBaseParasite"/>
        </authorList>
    </citation>
    <scope>IDENTIFICATION</scope>
</reference>
<accession>A0A0M3J5Y5</accession>